<dbReference type="Proteomes" id="UP001519460">
    <property type="component" value="Unassembled WGS sequence"/>
</dbReference>
<sequence length="172" mass="19506">MEQRCRSSSFLNSVLKTRIGAAPKNILRGPPRGCYFFYPRCKICRSWYVCFPIVGRCWMRPGLTECREFLLVRSKTTKSAKRDVTRSPETPFHYELVAKIRAFAKGTEQACACLKCKHFCNIPQSGAIYEDAQPSEPTDGGGYRHVAVRMGGFLVNFVTWPDCSLGFHDSFS</sequence>
<dbReference type="AlphaFoldDB" id="A0ABD0LGV1"/>
<accession>A0ABD0LGV1</accession>
<gene>
    <name evidence="1" type="ORF">BaRGS_00009844</name>
</gene>
<reference evidence="1 2" key="1">
    <citation type="journal article" date="2023" name="Sci. Data">
        <title>Genome assembly of the Korean intertidal mud-creeper Batillaria attramentaria.</title>
        <authorList>
            <person name="Patra A.K."/>
            <person name="Ho P.T."/>
            <person name="Jun S."/>
            <person name="Lee S.J."/>
            <person name="Kim Y."/>
            <person name="Won Y.J."/>
        </authorList>
    </citation>
    <scope>NUCLEOTIDE SEQUENCE [LARGE SCALE GENOMIC DNA]</scope>
    <source>
        <strain evidence="1">Wonlab-2016</strain>
    </source>
</reference>
<evidence type="ECO:0000313" key="1">
    <source>
        <dbReference type="EMBL" id="KAK7498752.1"/>
    </source>
</evidence>
<organism evidence="1 2">
    <name type="scientific">Batillaria attramentaria</name>
    <dbReference type="NCBI Taxonomy" id="370345"/>
    <lineage>
        <taxon>Eukaryota</taxon>
        <taxon>Metazoa</taxon>
        <taxon>Spiralia</taxon>
        <taxon>Lophotrochozoa</taxon>
        <taxon>Mollusca</taxon>
        <taxon>Gastropoda</taxon>
        <taxon>Caenogastropoda</taxon>
        <taxon>Sorbeoconcha</taxon>
        <taxon>Cerithioidea</taxon>
        <taxon>Batillariidae</taxon>
        <taxon>Batillaria</taxon>
    </lineage>
</organism>
<proteinExistence type="predicted"/>
<keyword evidence="2" id="KW-1185">Reference proteome</keyword>
<evidence type="ECO:0000313" key="2">
    <source>
        <dbReference type="Proteomes" id="UP001519460"/>
    </source>
</evidence>
<name>A0ABD0LGV1_9CAEN</name>
<dbReference type="EMBL" id="JACVVK020000048">
    <property type="protein sequence ID" value="KAK7498752.1"/>
    <property type="molecule type" value="Genomic_DNA"/>
</dbReference>
<protein>
    <submittedName>
        <fullName evidence="1">Uncharacterized protein</fullName>
    </submittedName>
</protein>
<comment type="caution">
    <text evidence="1">The sequence shown here is derived from an EMBL/GenBank/DDBJ whole genome shotgun (WGS) entry which is preliminary data.</text>
</comment>